<protein>
    <submittedName>
        <fullName evidence="1">Uncharacterized protein</fullName>
    </submittedName>
</protein>
<name>F6G7Q4_RALS8</name>
<keyword evidence="1" id="KW-0614">Plasmid</keyword>
<gene>
    <name evidence="1" type="ordered locus">RSPO_m00544</name>
</gene>
<accession>F6G7Q4</accession>
<reference evidence="1 2" key="1">
    <citation type="journal article" date="2011" name="J. Bacteriol.">
        <title>Complete genome sequence of the plant pathogen Ralstonia solanacearum strain Po82.</title>
        <authorList>
            <person name="Xu J."/>
            <person name="Zheng H.J."/>
            <person name="Liu L."/>
            <person name="Pan Z.C."/>
            <person name="Prior P."/>
            <person name="Tang B."/>
            <person name="Xu J.S."/>
            <person name="Zhang H."/>
            <person name="Tian Q."/>
            <person name="Zhang L.Q."/>
            <person name="Feng J."/>
        </authorList>
    </citation>
    <scope>NUCLEOTIDE SEQUENCE [LARGE SCALE GENOMIC DNA]</scope>
    <source>
        <strain evidence="2">Po82</strain>
    </source>
</reference>
<evidence type="ECO:0000313" key="2">
    <source>
        <dbReference type="Proteomes" id="UP000007953"/>
    </source>
</evidence>
<sequence>MKLAPQPRHPACVLPLRAASDDNGKKLSVHGYIDVPMLGLLQA</sequence>
<evidence type="ECO:0000313" key="1">
    <source>
        <dbReference type="EMBL" id="AEG71183.1"/>
    </source>
</evidence>
<dbReference type="KEGG" id="rsn:RSPO_m00544"/>
<dbReference type="Proteomes" id="UP000007953">
    <property type="component" value="Plasmid megaplasmid"/>
</dbReference>
<geneLocation type="plasmid" evidence="2"/>
<dbReference type="AlphaFoldDB" id="F6G7Q4"/>
<dbReference type="HOGENOM" id="CLU_3238607_0_0_4"/>
<dbReference type="EMBL" id="CP002820">
    <property type="protein sequence ID" value="AEG71183.1"/>
    <property type="molecule type" value="Genomic_DNA"/>
</dbReference>
<proteinExistence type="predicted"/>
<organism evidence="1 2">
    <name type="scientific">Ralstonia solanacearum (strain Po82)</name>
    <dbReference type="NCBI Taxonomy" id="1031711"/>
    <lineage>
        <taxon>Bacteria</taxon>
        <taxon>Pseudomonadati</taxon>
        <taxon>Pseudomonadota</taxon>
        <taxon>Betaproteobacteria</taxon>
        <taxon>Burkholderiales</taxon>
        <taxon>Burkholderiaceae</taxon>
        <taxon>Ralstonia</taxon>
        <taxon>Ralstonia solanacearum species complex</taxon>
    </lineage>
</organism>